<evidence type="ECO:0000256" key="1">
    <source>
        <dbReference type="ARBA" id="ARBA00010617"/>
    </source>
</evidence>
<evidence type="ECO:0000256" key="6">
    <source>
        <dbReference type="ARBA" id="ARBA00023033"/>
    </source>
</evidence>
<gene>
    <name evidence="7" type="ORF">C6N75_03040</name>
</gene>
<dbReference type="PRINTS" id="PR00385">
    <property type="entry name" value="P450"/>
</dbReference>
<dbReference type="GO" id="GO:0005506">
    <property type="term" value="F:iron ion binding"/>
    <property type="evidence" value="ECO:0007669"/>
    <property type="project" value="InterPro"/>
</dbReference>
<keyword evidence="6" id="KW-0503">Monooxygenase</keyword>
<dbReference type="RefSeq" id="WP_105867268.1">
    <property type="nucleotide sequence ID" value="NZ_PVLV01000040.1"/>
</dbReference>
<proteinExistence type="inferred from homology"/>
<dbReference type="PANTHER" id="PTHR46696">
    <property type="entry name" value="P450, PUTATIVE (EUROFUNG)-RELATED"/>
    <property type="match status" value="1"/>
</dbReference>
<dbReference type="InterPro" id="IPR036396">
    <property type="entry name" value="Cyt_P450_sf"/>
</dbReference>
<reference evidence="7 8" key="1">
    <citation type="submission" date="2018-03" db="EMBL/GenBank/DDBJ databases">
        <title>Novel Streptomyces sp. from soil.</title>
        <authorList>
            <person name="Tan G.Y.A."/>
            <person name="Lee Z.Y."/>
        </authorList>
    </citation>
    <scope>NUCLEOTIDE SEQUENCE [LARGE SCALE GENOMIC DNA]</scope>
    <source>
        <strain evidence="7 8">ST5x</strain>
    </source>
</reference>
<name>A0A2S9Q1V2_9ACTN</name>
<keyword evidence="3" id="KW-0479">Metal-binding</keyword>
<dbReference type="PRINTS" id="PR00359">
    <property type="entry name" value="BP450"/>
</dbReference>
<protein>
    <submittedName>
        <fullName evidence="7">Cytochrome P450</fullName>
    </submittedName>
</protein>
<evidence type="ECO:0000313" key="7">
    <source>
        <dbReference type="EMBL" id="PRH80660.1"/>
    </source>
</evidence>
<organism evidence="7 8">
    <name type="scientific">Streptomyces solincola</name>
    <dbReference type="NCBI Taxonomy" id="2100817"/>
    <lineage>
        <taxon>Bacteria</taxon>
        <taxon>Bacillati</taxon>
        <taxon>Actinomycetota</taxon>
        <taxon>Actinomycetes</taxon>
        <taxon>Kitasatosporales</taxon>
        <taxon>Streptomycetaceae</taxon>
        <taxon>Streptomyces</taxon>
    </lineage>
</organism>
<dbReference type="InterPro" id="IPR001128">
    <property type="entry name" value="Cyt_P450"/>
</dbReference>
<dbReference type="Pfam" id="PF00067">
    <property type="entry name" value="p450"/>
    <property type="match status" value="1"/>
</dbReference>
<dbReference type="Proteomes" id="UP000239322">
    <property type="component" value="Unassembled WGS sequence"/>
</dbReference>
<keyword evidence="2" id="KW-0349">Heme</keyword>
<evidence type="ECO:0000313" key="8">
    <source>
        <dbReference type="Proteomes" id="UP000239322"/>
    </source>
</evidence>
<evidence type="ECO:0000256" key="5">
    <source>
        <dbReference type="ARBA" id="ARBA00023004"/>
    </source>
</evidence>
<dbReference type="InterPro" id="IPR002397">
    <property type="entry name" value="Cyt_P450_B"/>
</dbReference>
<keyword evidence="5" id="KW-0408">Iron</keyword>
<dbReference type="AlphaFoldDB" id="A0A2S9Q1V2"/>
<dbReference type="Gene3D" id="1.10.630.10">
    <property type="entry name" value="Cytochrome P450"/>
    <property type="match status" value="1"/>
</dbReference>
<dbReference type="GO" id="GO:0016705">
    <property type="term" value="F:oxidoreductase activity, acting on paired donors, with incorporation or reduction of molecular oxygen"/>
    <property type="evidence" value="ECO:0007669"/>
    <property type="project" value="InterPro"/>
</dbReference>
<comment type="caution">
    <text evidence="7">The sequence shown here is derived from an EMBL/GenBank/DDBJ whole genome shotgun (WGS) entry which is preliminary data.</text>
</comment>
<evidence type="ECO:0000256" key="4">
    <source>
        <dbReference type="ARBA" id="ARBA00023002"/>
    </source>
</evidence>
<sequence>MNQRATEVLPDEVLRDLRQDPFTAYRRLREEHPVAEHPRLGWLVSRHRDVVQVLTDPAFSTHAYARHLEPVLGRTILQMEGQEHADHRRVISGALRGRTLHAELEPRIAEAAHSLVARFSGDGRTDLVESFCRLLPVRVILGVLGLPQAEHRRFQRWYSTFGPFMAGHDDPEVAAAGLRARDEMRAYFDGVIAERRAHPGTDLVSRMCAARVDGAPLSADVVRNFCALLLSAGAETTDKALSSLVSLLLDHPDQLDAVRADRSLIPAALAETLRHSPPTHMVFREAEQDVVLSGVTVPAGAQVVCLLGAAGRDPERYAEPDRFDVARGDLDPDRAFGAGAGHVALGLGRHFCVGAALAKAEVEIGLSALLDALPDLRYADGFSLRRAGVLAHAPTRLLVEFSPLSDR</sequence>
<dbReference type="OrthoDB" id="3861479at2"/>
<accession>A0A2S9Q1V2</accession>
<dbReference type="EMBL" id="PVLV01000040">
    <property type="protein sequence ID" value="PRH80660.1"/>
    <property type="molecule type" value="Genomic_DNA"/>
</dbReference>
<dbReference type="GO" id="GO:0004497">
    <property type="term" value="F:monooxygenase activity"/>
    <property type="evidence" value="ECO:0007669"/>
    <property type="project" value="UniProtKB-KW"/>
</dbReference>
<comment type="similarity">
    <text evidence="1">Belongs to the cytochrome P450 family.</text>
</comment>
<keyword evidence="4" id="KW-0560">Oxidoreductase</keyword>
<dbReference type="GO" id="GO:0020037">
    <property type="term" value="F:heme binding"/>
    <property type="evidence" value="ECO:0007669"/>
    <property type="project" value="InterPro"/>
</dbReference>
<evidence type="ECO:0000256" key="3">
    <source>
        <dbReference type="ARBA" id="ARBA00022723"/>
    </source>
</evidence>
<keyword evidence="8" id="KW-1185">Reference proteome</keyword>
<dbReference type="PANTHER" id="PTHR46696:SF3">
    <property type="entry name" value="PULCHERRIMINIC ACID SYNTHASE"/>
    <property type="match status" value="1"/>
</dbReference>
<dbReference type="SUPFAM" id="SSF48264">
    <property type="entry name" value="Cytochrome P450"/>
    <property type="match status" value="1"/>
</dbReference>
<evidence type="ECO:0000256" key="2">
    <source>
        <dbReference type="ARBA" id="ARBA00022617"/>
    </source>
</evidence>
<dbReference type="FunFam" id="1.10.630.10:FF:000018">
    <property type="entry name" value="Cytochrome P450 monooxygenase"/>
    <property type="match status" value="1"/>
</dbReference>